<evidence type="ECO:0000313" key="17">
    <source>
        <dbReference type="Proteomes" id="UP000533306"/>
    </source>
</evidence>
<evidence type="ECO:0000256" key="9">
    <source>
        <dbReference type="ARBA" id="ARBA00023136"/>
    </source>
</evidence>
<comment type="similarity">
    <text evidence="11 12">Belongs to the TonB-dependent receptor family.</text>
</comment>
<dbReference type="CDD" id="cd01347">
    <property type="entry name" value="ligand_gated_channel"/>
    <property type="match status" value="1"/>
</dbReference>
<reference evidence="16 17" key="1">
    <citation type="submission" date="2020-08" db="EMBL/GenBank/DDBJ databases">
        <title>Genomic Encyclopedia of Type Strains, Phase IV (KMG-IV): sequencing the most valuable type-strain genomes for metagenomic binning, comparative biology and taxonomic classification.</title>
        <authorList>
            <person name="Goeker M."/>
        </authorList>
    </citation>
    <scope>NUCLEOTIDE SEQUENCE [LARGE SCALE GENOMIC DNA]</scope>
    <source>
        <strain evidence="16 17">DSM 11099</strain>
    </source>
</reference>
<keyword evidence="4" id="KW-0410">Iron transport</keyword>
<protein>
    <submittedName>
        <fullName evidence="16">Iron complex outermembrane receptor protein</fullName>
    </submittedName>
</protein>
<dbReference type="PROSITE" id="PS52016">
    <property type="entry name" value="TONB_DEPENDENT_REC_3"/>
    <property type="match status" value="1"/>
</dbReference>
<keyword evidence="7" id="KW-0406">Ion transport</keyword>
<dbReference type="PANTHER" id="PTHR32552:SF81">
    <property type="entry name" value="TONB-DEPENDENT OUTER MEMBRANE RECEPTOR"/>
    <property type="match status" value="1"/>
</dbReference>
<dbReference type="Proteomes" id="UP000533306">
    <property type="component" value="Unassembled WGS sequence"/>
</dbReference>
<evidence type="ECO:0000256" key="8">
    <source>
        <dbReference type="ARBA" id="ARBA00023077"/>
    </source>
</evidence>
<keyword evidence="3 11" id="KW-1134">Transmembrane beta strand</keyword>
<evidence type="ECO:0000256" key="5">
    <source>
        <dbReference type="ARBA" id="ARBA00022692"/>
    </source>
</evidence>
<dbReference type="EMBL" id="JACHEU010000001">
    <property type="protein sequence ID" value="MBB6011773.1"/>
    <property type="molecule type" value="Genomic_DNA"/>
</dbReference>
<feature type="domain" description="TonB-dependent receptor-like beta-barrel" evidence="14">
    <location>
        <begin position="241"/>
        <end position="676"/>
    </location>
</feature>
<dbReference type="GO" id="GO:0009279">
    <property type="term" value="C:cell outer membrane"/>
    <property type="evidence" value="ECO:0007669"/>
    <property type="project" value="UniProtKB-SubCell"/>
</dbReference>
<evidence type="ECO:0000256" key="1">
    <source>
        <dbReference type="ARBA" id="ARBA00004571"/>
    </source>
</evidence>
<dbReference type="Gene3D" id="2.40.170.20">
    <property type="entry name" value="TonB-dependent receptor, beta-barrel domain"/>
    <property type="match status" value="1"/>
</dbReference>
<evidence type="ECO:0000256" key="13">
    <source>
        <dbReference type="SAM" id="SignalP"/>
    </source>
</evidence>
<comment type="caution">
    <text evidence="16">The sequence shown here is derived from an EMBL/GenBank/DDBJ whole genome shotgun (WGS) entry which is preliminary data.</text>
</comment>
<organism evidence="16 17">
    <name type="scientific">Aquamicrobium lusatiense</name>
    <dbReference type="NCBI Taxonomy" id="89772"/>
    <lineage>
        <taxon>Bacteria</taxon>
        <taxon>Pseudomonadati</taxon>
        <taxon>Pseudomonadota</taxon>
        <taxon>Alphaproteobacteria</taxon>
        <taxon>Hyphomicrobiales</taxon>
        <taxon>Phyllobacteriaceae</taxon>
        <taxon>Aquamicrobium</taxon>
    </lineage>
</organism>
<keyword evidence="8 12" id="KW-0798">TonB box</keyword>
<dbReference type="Pfam" id="PF00593">
    <property type="entry name" value="TonB_dep_Rec_b-barrel"/>
    <property type="match status" value="1"/>
</dbReference>
<dbReference type="SUPFAM" id="SSF56935">
    <property type="entry name" value="Porins"/>
    <property type="match status" value="1"/>
</dbReference>
<evidence type="ECO:0000256" key="10">
    <source>
        <dbReference type="ARBA" id="ARBA00023237"/>
    </source>
</evidence>
<keyword evidence="10 11" id="KW-0998">Cell outer membrane</keyword>
<evidence type="ECO:0000256" key="12">
    <source>
        <dbReference type="RuleBase" id="RU003357"/>
    </source>
</evidence>
<dbReference type="InterPro" id="IPR000531">
    <property type="entry name" value="Beta-barrel_TonB"/>
</dbReference>
<evidence type="ECO:0000256" key="2">
    <source>
        <dbReference type="ARBA" id="ARBA00022448"/>
    </source>
</evidence>
<keyword evidence="13" id="KW-0732">Signal</keyword>
<evidence type="ECO:0000256" key="11">
    <source>
        <dbReference type="PROSITE-ProRule" id="PRU01360"/>
    </source>
</evidence>
<sequence>MKTSQALAASLALSVTFAGMSGPAASQEDAGKSDEVTVLDTIVITGLKGTDAAKELPVSVSVILGNGQVSDAIDPGAAITRATPNVYFGGFAQPGVDFVSMRGIGPLGQPSNSLDNSVGFSTNGAATSAFGFPPSLLDIERIEVIRGPQGTLFGRNALGGVVNVVTRPADGERELKIRGEVGNDGHHLAEFTAGGWLQENVLAGRFVARLNGVSGTIPNVVVGGEEGDTRLAAARGTLSYTPTDDLRVNLILGFDTEQRHSNYNMLLETPNFPASGADIIPDNRRKRGEATLEIQRDLEAIRLTSLTNFQRIQLDGKVDTADDLVFQAVYGFTPPHGADISLSRDTDTIFSQEFRLSSLEGEPTKWVAGVNYFHSSYSSDRDQVSSYSPYSAGLFDTRIRSHTLAAFGDVTVPLTEAFNVSGGLRAAHDRQSLDSDYTGIGFPGTVGGYAQKSDISDTYLTGRVAVSYDWTPDVMTYASVSRGYASAGFERYTLNNAVGRDSLPFRPSTGWTYEAGAKADLLDNRLSVSGSVFFNDIRDGQLVGYDIASFPVTFQFVNQDYQTYGFEIEARAEILPDLHVGAGIGLTRSRLGDVTDTAAFGAQTGNRVPNSPDFTANLDVSYRFLENFYATAQYQYVGTRAMEIANTGTLPAYHMVNAKVGWNNADWEVYGFVNNLLDERPLNFGATYSPTAHSVAVGPGRTFGLGMSRSF</sequence>
<evidence type="ECO:0000313" key="16">
    <source>
        <dbReference type="EMBL" id="MBB6011773.1"/>
    </source>
</evidence>
<feature type="signal peptide" evidence="13">
    <location>
        <begin position="1"/>
        <end position="26"/>
    </location>
</feature>
<gene>
    <name evidence="16" type="ORF">HNR59_001118</name>
</gene>
<keyword evidence="6" id="KW-0408">Iron</keyword>
<evidence type="ECO:0000256" key="7">
    <source>
        <dbReference type="ARBA" id="ARBA00023065"/>
    </source>
</evidence>
<dbReference type="InterPro" id="IPR036942">
    <property type="entry name" value="Beta-barrel_TonB_sf"/>
</dbReference>
<keyword evidence="16" id="KW-0675">Receptor</keyword>
<evidence type="ECO:0000259" key="14">
    <source>
        <dbReference type="Pfam" id="PF00593"/>
    </source>
</evidence>
<dbReference type="GO" id="GO:0006826">
    <property type="term" value="P:iron ion transport"/>
    <property type="evidence" value="ECO:0007669"/>
    <property type="project" value="UniProtKB-KW"/>
</dbReference>
<keyword evidence="9 11" id="KW-0472">Membrane</keyword>
<feature type="domain" description="TonB-dependent receptor plug" evidence="15">
    <location>
        <begin position="54"/>
        <end position="161"/>
    </location>
</feature>
<keyword evidence="2 11" id="KW-0813">Transport</keyword>
<keyword evidence="5 11" id="KW-0812">Transmembrane</keyword>
<dbReference type="InterPro" id="IPR039426">
    <property type="entry name" value="TonB-dep_rcpt-like"/>
</dbReference>
<dbReference type="Pfam" id="PF07715">
    <property type="entry name" value="Plug"/>
    <property type="match status" value="1"/>
</dbReference>
<evidence type="ECO:0000256" key="3">
    <source>
        <dbReference type="ARBA" id="ARBA00022452"/>
    </source>
</evidence>
<keyword evidence="17" id="KW-1185">Reference proteome</keyword>
<dbReference type="InterPro" id="IPR012910">
    <property type="entry name" value="Plug_dom"/>
</dbReference>
<evidence type="ECO:0000256" key="4">
    <source>
        <dbReference type="ARBA" id="ARBA00022496"/>
    </source>
</evidence>
<proteinExistence type="inferred from homology"/>
<evidence type="ECO:0000259" key="15">
    <source>
        <dbReference type="Pfam" id="PF07715"/>
    </source>
</evidence>
<feature type="chain" id="PRO_5031540439" evidence="13">
    <location>
        <begin position="27"/>
        <end position="711"/>
    </location>
</feature>
<comment type="subcellular location">
    <subcellularLocation>
        <location evidence="1 11">Cell outer membrane</location>
        <topology evidence="1 11">Multi-pass membrane protein</topology>
    </subcellularLocation>
</comment>
<dbReference type="RefSeq" id="WP_183827120.1">
    <property type="nucleotide sequence ID" value="NZ_JACHEU010000001.1"/>
</dbReference>
<accession>A0A7W9S2L7</accession>
<name>A0A7W9S2L7_9HYPH</name>
<dbReference type="PANTHER" id="PTHR32552">
    <property type="entry name" value="FERRICHROME IRON RECEPTOR-RELATED"/>
    <property type="match status" value="1"/>
</dbReference>
<evidence type="ECO:0000256" key="6">
    <source>
        <dbReference type="ARBA" id="ARBA00023004"/>
    </source>
</evidence>
<dbReference type="AlphaFoldDB" id="A0A7W9S2L7"/>